<evidence type="ECO:0000256" key="4">
    <source>
        <dbReference type="ARBA" id="ARBA00022860"/>
    </source>
</evidence>
<feature type="compositionally biased region" description="Polar residues" evidence="7">
    <location>
        <begin position="242"/>
        <end position="261"/>
    </location>
</feature>
<feature type="region of interest" description="Disordered" evidence="7">
    <location>
        <begin position="236"/>
        <end position="276"/>
    </location>
</feature>
<sequence length="826" mass="89704">MVGNGIGSGGDGQNGGHHLGTEYTLQVYNADDLAGVMRFLQSEWLRHERDRNVWEIEQAEMKSRISKLEGDRKTAQRLQSSLQKHVKMLEMALRAERETVRKLRSEGGGSEKPDNLKEDDKSAADCKFKSEYHAVTNVVAHLSNVDLIKEKRNSKHSEIRQDTERDKSRHFLSKCLQEATYHIIPTAIAQQALSEEEQILQNHYQDPNSQPSLEELYAQRQKQQNHVVQASINHQGPAVDQESYSSHSQQAPPMARSTQESAIAGQPGVSNSVGAHNRQYFPEDDQVEKLSFSFDSQGQQIAVQEEERPGTKINEEATLTDGWNFDVDEVASAEQQPTEYIGPQRPDTDVFPSAHDIPLKSPPRGSQSRRKSSLPKRRQSDGSHELRELSIGQTSSGARGDLTFKVRFALRGHLDVVRSVIFTGGGTPAEPEICTTGDDGVIKRWTIPASYGYNSSATTKDLDINSYFTHRGHIGPVTCLAAAPASRDFLNGGRALGDGWVFSGGQDSTVRVWERGRVDPKATLDGHTDAVWTVCVLPGSANAILGDSSNRHGASDKMLLASGAADGTILIWAVSSPPQLTSPGAGSRRGAGGSRRANSISSGSNFPSSPQPNTATNIPFHSSLVHRIERTDHPSPTCITSLSPSGDNFVVSFADASILIYDTRTAEEIVGMASQETYDGALSTGINAVAATTASLEGAEGRLNDEESSHNPTGSSSGIEGMVISGHEDRYIRFFDANSGQCTYNMLAHPSAISALSLSPDGREFVSAGHDASLRFWSLEKRTCTQEITSHRSMRGEGVCAVIWSADGRWVVSGGGDGTVKVWARS</sequence>
<dbReference type="PRINTS" id="PR00320">
    <property type="entry name" value="GPROTEINBRPT"/>
</dbReference>
<dbReference type="SMART" id="SM00320">
    <property type="entry name" value="WD40"/>
    <property type="match status" value="7"/>
</dbReference>
<feature type="domain" description="Striatin N-terminal" evidence="8">
    <location>
        <begin position="33"/>
        <end position="186"/>
    </location>
</feature>
<dbReference type="CDD" id="cd00200">
    <property type="entry name" value="WD40"/>
    <property type="match status" value="1"/>
</dbReference>
<feature type="compositionally biased region" description="Basic and acidic residues" evidence="7">
    <location>
        <begin position="700"/>
        <end position="709"/>
    </location>
</feature>
<dbReference type="Gene3D" id="1.20.5.300">
    <property type="match status" value="1"/>
</dbReference>
<keyword evidence="10" id="KW-1185">Reference proteome</keyword>
<dbReference type="Pfam" id="PF00400">
    <property type="entry name" value="WD40"/>
    <property type="match status" value="4"/>
</dbReference>
<dbReference type="InterPro" id="IPR001680">
    <property type="entry name" value="WD40_rpt"/>
</dbReference>
<dbReference type="PROSITE" id="PS50082">
    <property type="entry name" value="WD_REPEATS_2"/>
    <property type="match status" value="3"/>
</dbReference>
<feature type="compositionally biased region" description="Basic and acidic residues" evidence="7">
    <location>
        <begin position="378"/>
        <end position="388"/>
    </location>
</feature>
<evidence type="ECO:0000256" key="2">
    <source>
        <dbReference type="ARBA" id="ARBA00022574"/>
    </source>
</evidence>
<dbReference type="InterPro" id="IPR020472">
    <property type="entry name" value="WD40_PAC1"/>
</dbReference>
<organism evidence="9 10">
    <name type="scientific">Gomphillus americanus</name>
    <dbReference type="NCBI Taxonomy" id="1940652"/>
    <lineage>
        <taxon>Eukaryota</taxon>
        <taxon>Fungi</taxon>
        <taxon>Dikarya</taxon>
        <taxon>Ascomycota</taxon>
        <taxon>Pezizomycotina</taxon>
        <taxon>Lecanoromycetes</taxon>
        <taxon>OSLEUM clade</taxon>
        <taxon>Ostropomycetidae</taxon>
        <taxon>Ostropales</taxon>
        <taxon>Graphidaceae</taxon>
        <taxon>Gomphilloideae</taxon>
        <taxon>Gomphillus</taxon>
    </lineage>
</organism>
<accession>A0A8H3ECW1</accession>
<dbReference type="PANTHER" id="PTHR15653:SF0">
    <property type="entry name" value="CONNECTOR OF KINASE TO AP-1, ISOFORM E"/>
    <property type="match status" value="1"/>
</dbReference>
<dbReference type="InterPro" id="IPR013258">
    <property type="entry name" value="Striatin_N"/>
</dbReference>
<dbReference type="AlphaFoldDB" id="A0A8H3ECW1"/>
<gene>
    <name evidence="9" type="ORF">GOMPHAMPRED_000186</name>
</gene>
<dbReference type="GO" id="GO:0005516">
    <property type="term" value="F:calmodulin binding"/>
    <property type="evidence" value="ECO:0007669"/>
    <property type="project" value="UniProtKB-KW"/>
</dbReference>
<evidence type="ECO:0000256" key="6">
    <source>
        <dbReference type="PROSITE-ProRule" id="PRU00221"/>
    </source>
</evidence>
<proteinExistence type="inferred from homology"/>
<name>A0A8H3ECW1_9LECA</name>
<evidence type="ECO:0000256" key="7">
    <source>
        <dbReference type="SAM" id="MobiDB-lite"/>
    </source>
</evidence>
<feature type="region of interest" description="Disordered" evidence="7">
    <location>
        <begin position="700"/>
        <end position="720"/>
    </location>
</feature>
<comment type="caution">
    <text evidence="9">The sequence shown here is derived from an EMBL/GenBank/DDBJ whole genome shotgun (WGS) entry which is preliminary data.</text>
</comment>
<dbReference type="Pfam" id="PF08232">
    <property type="entry name" value="Striatin"/>
    <property type="match status" value="1"/>
</dbReference>
<dbReference type="OrthoDB" id="727118at2759"/>
<dbReference type="Proteomes" id="UP000664169">
    <property type="component" value="Unassembled WGS sequence"/>
</dbReference>
<dbReference type="InterPro" id="IPR036322">
    <property type="entry name" value="WD40_repeat_dom_sf"/>
</dbReference>
<feature type="compositionally biased region" description="Basic residues" evidence="7">
    <location>
        <begin position="367"/>
        <end position="377"/>
    </location>
</feature>
<feature type="repeat" description="WD" evidence="6">
    <location>
        <begin position="792"/>
        <end position="826"/>
    </location>
</feature>
<evidence type="ECO:0000256" key="1">
    <source>
        <dbReference type="ARBA" id="ARBA00009616"/>
    </source>
</evidence>
<evidence type="ECO:0000259" key="8">
    <source>
        <dbReference type="Pfam" id="PF08232"/>
    </source>
</evidence>
<dbReference type="InterPro" id="IPR051488">
    <property type="entry name" value="WD_repeat_striatin"/>
</dbReference>
<dbReference type="InterPro" id="IPR015943">
    <property type="entry name" value="WD40/YVTN_repeat-like_dom_sf"/>
</dbReference>
<dbReference type="EMBL" id="CAJPDQ010000001">
    <property type="protein sequence ID" value="CAF9903315.1"/>
    <property type="molecule type" value="Genomic_DNA"/>
</dbReference>
<dbReference type="PROSITE" id="PS50294">
    <property type="entry name" value="WD_REPEATS_REGION"/>
    <property type="match status" value="2"/>
</dbReference>
<feature type="repeat" description="WD" evidence="6">
    <location>
        <begin position="559"/>
        <end position="582"/>
    </location>
</feature>
<feature type="region of interest" description="Disordered" evidence="7">
    <location>
        <begin position="100"/>
        <end position="120"/>
    </location>
</feature>
<dbReference type="SUPFAM" id="SSF50978">
    <property type="entry name" value="WD40 repeat-like"/>
    <property type="match status" value="1"/>
</dbReference>
<keyword evidence="2 6" id="KW-0853">WD repeat</keyword>
<dbReference type="Gene3D" id="2.130.10.10">
    <property type="entry name" value="YVTN repeat-like/Quinoprotein amine dehydrogenase"/>
    <property type="match status" value="2"/>
</dbReference>
<keyword evidence="4" id="KW-0112">Calmodulin-binding</keyword>
<feature type="region of interest" description="Disordered" evidence="7">
    <location>
        <begin position="580"/>
        <end position="618"/>
    </location>
</feature>
<dbReference type="PANTHER" id="PTHR15653">
    <property type="entry name" value="STRIATIN"/>
    <property type="match status" value="1"/>
</dbReference>
<keyword evidence="3" id="KW-0677">Repeat</keyword>
<protein>
    <recommendedName>
        <fullName evidence="8">Striatin N-terminal domain-containing protein</fullName>
    </recommendedName>
</protein>
<feature type="region of interest" description="Disordered" evidence="7">
    <location>
        <begin position="333"/>
        <end position="393"/>
    </location>
</feature>
<evidence type="ECO:0000256" key="5">
    <source>
        <dbReference type="ARBA" id="ARBA00023054"/>
    </source>
</evidence>
<comment type="similarity">
    <text evidence="1">Belongs to the WD repeat striatin family.</text>
</comment>
<reference evidence="9" key="1">
    <citation type="submission" date="2021-03" db="EMBL/GenBank/DDBJ databases">
        <authorList>
            <person name="Tagirdzhanova G."/>
        </authorList>
    </citation>
    <scope>NUCLEOTIDE SEQUENCE</scope>
</reference>
<feature type="compositionally biased region" description="Low complexity" evidence="7">
    <location>
        <begin position="594"/>
        <end position="613"/>
    </location>
</feature>
<feature type="repeat" description="WD" evidence="6">
    <location>
        <begin position="746"/>
        <end position="787"/>
    </location>
</feature>
<evidence type="ECO:0000313" key="10">
    <source>
        <dbReference type="Proteomes" id="UP000664169"/>
    </source>
</evidence>
<evidence type="ECO:0000256" key="3">
    <source>
        <dbReference type="ARBA" id="ARBA00022737"/>
    </source>
</evidence>
<keyword evidence="5" id="KW-0175">Coiled coil</keyword>
<evidence type="ECO:0000313" key="9">
    <source>
        <dbReference type="EMBL" id="CAF9903315.1"/>
    </source>
</evidence>